<evidence type="ECO:0000313" key="2">
    <source>
        <dbReference type="Proteomes" id="UP001291623"/>
    </source>
</evidence>
<gene>
    <name evidence="1" type="ORF">RND71_014437</name>
</gene>
<dbReference type="Proteomes" id="UP001291623">
    <property type="component" value="Unassembled WGS sequence"/>
</dbReference>
<dbReference type="EMBL" id="JAVYJV010000007">
    <property type="protein sequence ID" value="KAK4366557.1"/>
    <property type="molecule type" value="Genomic_DNA"/>
</dbReference>
<evidence type="ECO:0000313" key="1">
    <source>
        <dbReference type="EMBL" id="KAK4366557.1"/>
    </source>
</evidence>
<reference evidence="1" key="1">
    <citation type="submission" date="2023-12" db="EMBL/GenBank/DDBJ databases">
        <title>Genome assembly of Anisodus tanguticus.</title>
        <authorList>
            <person name="Wang Y.-J."/>
        </authorList>
    </citation>
    <scope>NUCLEOTIDE SEQUENCE</scope>
    <source>
        <strain evidence="1">KB-2021</strain>
        <tissue evidence="1">Leaf</tissue>
    </source>
</reference>
<name>A0AAE1SBS8_9SOLA</name>
<comment type="caution">
    <text evidence="1">The sequence shown here is derived from an EMBL/GenBank/DDBJ whole genome shotgun (WGS) entry which is preliminary data.</text>
</comment>
<accession>A0AAE1SBS8</accession>
<protein>
    <submittedName>
        <fullName evidence="1">Uncharacterized protein</fullName>
    </submittedName>
</protein>
<sequence length="175" mass="20232">MNDMQLSFRVTLHLAQIKHNRKFGVVLFPIDIPVDLVAGRKDKVIRPSMVRKHYKLMKDAGTSMKHLPGQKSLKIMRKEGNPAAAVKKKIRGRAIDKNVPFRDRLKFLARVANIEELHLGASEKKLMNAYNEKPELSRPQHEFYMGNKADDLPETMLCCVRLKEIDYTKYQQLGF</sequence>
<dbReference type="AlphaFoldDB" id="A0AAE1SBS8"/>
<organism evidence="1 2">
    <name type="scientific">Anisodus tanguticus</name>
    <dbReference type="NCBI Taxonomy" id="243964"/>
    <lineage>
        <taxon>Eukaryota</taxon>
        <taxon>Viridiplantae</taxon>
        <taxon>Streptophyta</taxon>
        <taxon>Embryophyta</taxon>
        <taxon>Tracheophyta</taxon>
        <taxon>Spermatophyta</taxon>
        <taxon>Magnoliopsida</taxon>
        <taxon>eudicotyledons</taxon>
        <taxon>Gunneridae</taxon>
        <taxon>Pentapetalae</taxon>
        <taxon>asterids</taxon>
        <taxon>lamiids</taxon>
        <taxon>Solanales</taxon>
        <taxon>Solanaceae</taxon>
        <taxon>Solanoideae</taxon>
        <taxon>Hyoscyameae</taxon>
        <taxon>Anisodus</taxon>
    </lineage>
</organism>
<dbReference type="PANTHER" id="PTHR31558">
    <property type="entry name" value="CW14 PROTEIN"/>
    <property type="match status" value="1"/>
</dbReference>
<keyword evidence="2" id="KW-1185">Reference proteome</keyword>
<proteinExistence type="predicted"/>
<dbReference type="PANTHER" id="PTHR31558:SF19">
    <property type="entry name" value="PROTEIN ENHANCED DISEASE RESISTANCE 2 C-TERMINAL DOMAIN-CONTAINING PROTEIN"/>
    <property type="match status" value="1"/>
</dbReference>